<evidence type="ECO:0000256" key="1">
    <source>
        <dbReference type="ARBA" id="ARBA00004442"/>
    </source>
</evidence>
<sequence length="433" mass="50247">MFLQAMLSKTIAQNQPPVSLTLQEVIQATLQHHPQLKQGEEEVKLRYSELESSKIERLPQANIQMTMGYQGNTTLFDKKLNQEGTLKNLHFNQGIHLEINQTIFNGHRITKTIQGHELALFLSQLDLAQQRLDLELMVSKYYLNLYRVELLQSIYIKNKALAQDRLTLVQQYLEQGMVTKEEVLLAELQISDIELKQESNRTDLGILQSELQLAMGADSIKIKTNASSIPFLQDFLKQENYYVEKAHKKSLILKKEEQAVELQKLHLEKEKSKRWPALYGFMQSATDRPIRSTTPQLDLYANTWQVGVGIKYDLMTLYTAKKREKTYQIQLNIAEEQQNYVIKKLNKDISQGYLQVRLHLSQQKQLQKALEQAKENYRIIQNKYKAQLALYLDVFNASNILLETELKLAHTQAELLYSTLYLSYLIGDLNLLN</sequence>
<dbReference type="InterPro" id="IPR003423">
    <property type="entry name" value="OMP_efflux"/>
</dbReference>
<evidence type="ECO:0000256" key="6">
    <source>
        <dbReference type="ARBA" id="ARBA00023136"/>
    </source>
</evidence>
<evidence type="ECO:0000256" key="3">
    <source>
        <dbReference type="ARBA" id="ARBA00022448"/>
    </source>
</evidence>
<keyword evidence="7" id="KW-0998">Cell outer membrane</keyword>
<dbReference type="PANTHER" id="PTHR30026">
    <property type="entry name" value="OUTER MEMBRANE PROTEIN TOLC"/>
    <property type="match status" value="1"/>
</dbReference>
<comment type="subcellular location">
    <subcellularLocation>
        <location evidence="1">Cell outer membrane</location>
    </subcellularLocation>
</comment>
<dbReference type="GO" id="GO:1990281">
    <property type="term" value="C:efflux pump complex"/>
    <property type="evidence" value="ECO:0007669"/>
    <property type="project" value="TreeGrafter"/>
</dbReference>
<organism evidence="9 10">
    <name type="scientific">Myroides odoratimimus CIP 101113</name>
    <dbReference type="NCBI Taxonomy" id="883154"/>
    <lineage>
        <taxon>Bacteria</taxon>
        <taxon>Pseudomonadati</taxon>
        <taxon>Bacteroidota</taxon>
        <taxon>Flavobacteriia</taxon>
        <taxon>Flavobacteriales</taxon>
        <taxon>Flavobacteriaceae</taxon>
        <taxon>Myroides</taxon>
    </lineage>
</organism>
<gene>
    <name evidence="9" type="ORF">HMPREF9715_01887</name>
</gene>
<evidence type="ECO:0000313" key="9">
    <source>
        <dbReference type="EMBL" id="EHO12732.1"/>
    </source>
</evidence>
<keyword evidence="6" id="KW-0472">Membrane</keyword>
<dbReference type="InterPro" id="IPR051906">
    <property type="entry name" value="TolC-like"/>
</dbReference>
<keyword evidence="5" id="KW-0812">Transmembrane</keyword>
<keyword evidence="8" id="KW-0175">Coiled coil</keyword>
<evidence type="ECO:0000256" key="7">
    <source>
        <dbReference type="ARBA" id="ARBA00023237"/>
    </source>
</evidence>
<dbReference type="SUPFAM" id="SSF56954">
    <property type="entry name" value="Outer membrane efflux proteins (OEP)"/>
    <property type="match status" value="1"/>
</dbReference>
<comment type="similarity">
    <text evidence="2">Belongs to the outer membrane factor (OMF) (TC 1.B.17) family.</text>
</comment>
<protein>
    <recommendedName>
        <fullName evidence="11">Outer membrane efflux protein</fullName>
    </recommendedName>
</protein>
<dbReference type="GO" id="GO:0009279">
    <property type="term" value="C:cell outer membrane"/>
    <property type="evidence" value="ECO:0007669"/>
    <property type="project" value="UniProtKB-SubCell"/>
</dbReference>
<reference evidence="9 10" key="1">
    <citation type="submission" date="2011-11" db="EMBL/GenBank/DDBJ databases">
        <title>The Genome Sequence of Myroides odoratimimus CIP 101113.</title>
        <authorList>
            <person name="Earl A."/>
            <person name="Ward D."/>
            <person name="Feldgarden M."/>
            <person name="Gevers D."/>
            <person name="Huys G."/>
            <person name="Young S.K."/>
            <person name="Zeng Q."/>
            <person name="Gargeya S."/>
            <person name="Fitzgerald M."/>
            <person name="Haas B."/>
            <person name="Abouelleil A."/>
            <person name="Alvarado L."/>
            <person name="Arachchi H.M."/>
            <person name="Berlin A."/>
            <person name="Brown A."/>
            <person name="Chapman S.B."/>
            <person name="Chen Z."/>
            <person name="Dunbar C."/>
            <person name="Freedman E."/>
            <person name="Gearin G."/>
            <person name="Goldberg J."/>
            <person name="Griggs A."/>
            <person name="Gujja S."/>
            <person name="Heiman D."/>
            <person name="Howarth C."/>
            <person name="Larson L."/>
            <person name="Lui A."/>
            <person name="MacDonald P.J.P."/>
            <person name="Montmayeur A."/>
            <person name="Murphy C."/>
            <person name="Neiman D."/>
            <person name="Pearson M."/>
            <person name="Priest M."/>
            <person name="Roberts A."/>
            <person name="Saif S."/>
            <person name="Shea T."/>
            <person name="Shenoy N."/>
            <person name="Sisk P."/>
            <person name="Stolte C."/>
            <person name="Sykes S."/>
            <person name="Wortman J."/>
            <person name="Nusbaum C."/>
            <person name="Birren B."/>
        </authorList>
    </citation>
    <scope>NUCLEOTIDE SEQUENCE [LARGE SCALE GENOMIC DNA]</scope>
    <source>
        <strain evidence="9 10">CIP 101113</strain>
    </source>
</reference>
<evidence type="ECO:0000256" key="5">
    <source>
        <dbReference type="ARBA" id="ARBA00022692"/>
    </source>
</evidence>
<dbReference type="Pfam" id="PF02321">
    <property type="entry name" value="OEP"/>
    <property type="match status" value="1"/>
</dbReference>
<accession>A0AAV3F3R3</accession>
<evidence type="ECO:0000256" key="2">
    <source>
        <dbReference type="ARBA" id="ARBA00007613"/>
    </source>
</evidence>
<keyword evidence="4" id="KW-1134">Transmembrane beta strand</keyword>
<dbReference type="EMBL" id="AGEE01000017">
    <property type="protein sequence ID" value="EHO12732.1"/>
    <property type="molecule type" value="Genomic_DNA"/>
</dbReference>
<keyword evidence="3" id="KW-0813">Transport</keyword>
<name>A0AAV3F3R3_9FLAO</name>
<evidence type="ECO:0000256" key="8">
    <source>
        <dbReference type="SAM" id="Coils"/>
    </source>
</evidence>
<dbReference type="GO" id="GO:0015288">
    <property type="term" value="F:porin activity"/>
    <property type="evidence" value="ECO:0007669"/>
    <property type="project" value="TreeGrafter"/>
</dbReference>
<feature type="coiled-coil region" evidence="8">
    <location>
        <begin position="356"/>
        <end position="390"/>
    </location>
</feature>
<proteinExistence type="inferred from homology"/>
<evidence type="ECO:0000256" key="4">
    <source>
        <dbReference type="ARBA" id="ARBA00022452"/>
    </source>
</evidence>
<evidence type="ECO:0000313" key="10">
    <source>
        <dbReference type="Proteomes" id="UP000004834"/>
    </source>
</evidence>
<dbReference type="Proteomes" id="UP000004834">
    <property type="component" value="Unassembled WGS sequence"/>
</dbReference>
<comment type="caution">
    <text evidence="9">The sequence shown here is derived from an EMBL/GenBank/DDBJ whole genome shotgun (WGS) entry which is preliminary data.</text>
</comment>
<evidence type="ECO:0008006" key="11">
    <source>
        <dbReference type="Google" id="ProtNLM"/>
    </source>
</evidence>
<dbReference type="AlphaFoldDB" id="A0AAV3F3R3"/>
<dbReference type="PANTHER" id="PTHR30026:SF20">
    <property type="entry name" value="OUTER MEMBRANE PROTEIN TOLC"/>
    <property type="match status" value="1"/>
</dbReference>
<dbReference type="GO" id="GO:0015562">
    <property type="term" value="F:efflux transmembrane transporter activity"/>
    <property type="evidence" value="ECO:0007669"/>
    <property type="project" value="InterPro"/>
</dbReference>
<dbReference type="Gene3D" id="1.20.1600.10">
    <property type="entry name" value="Outer membrane efflux proteins (OEP)"/>
    <property type="match status" value="1"/>
</dbReference>